<sequence length="882" mass="96211">MFNPAKFSGVEIARLRAVCASPQAPAGQHQVRKGTDDEWKIVLGLIEGTIACRNMPAFLPHILRSEECLRLVSTIQAQVEGELIMQLGRSGGVRVTRQSTKAITERILESAELARVNLPALHNMLGQTKTISYDQVTKSIHFYFFTRETAEKHKEVRVPFSGGVYRLLNAHRAAAGPIWDRQRGLNGQPQGRRVEYTILLLNVTRFVDIGRIAAFLKEKILTEFVMEDLDTHTPDSRTSTIWRVTFKLAGCPTFLDGIVRLLWFGTTIIVKPPNVGRRLQCLQCGNLGHTLARCTFTDLQLRGPGGVVVMEEDVKGLEDLARPFLSFEEIKEMAGRRLALQEAAEELAQAAVSPPARGQISGTQAAISLPEVTSPSSAPQAEQGEKFAHMQPDPRPAAPQPWITKQSKKGRSRGSSKAATGQVKAVASQVRTGGQELIGEDGEDWAEETKTSSDASEEIRVLHSRSAGALNPTVGLSDGAGTHSLLTSSEKARKQRGAGRGSAPSTTGPVLMTLKRNERGSFRQLVADLGRLPKALTTVRARATDVPTDVAELTSQLAIYPVITPATTNCLAMAIAQAATDASLDGPDRHLELLTACLKRGIKLSGLLDLEDQYAHDHRVHALASVSRGWPTMTHKESASQIRWYLEDYATSPSARTALVGSDTWGGCDMVGMAANFLQQSIYVIEFLTGQTHPWRCRKFVPTTITRHRRRVVTAAECPLGIMDLMDAVLAAKIKAPGLPPLVLRYQNCHYSAINHSGSSSLLPDLVAETTSLEQTAAGTSVCPVTQEATAPVPETSGQLAGILVLRDDFIDASTEVLSRHRPDDCNARALVERQVSCSTIPSAPPARMRPPPPLIVKGRLWRLKFCRYQMGRTGRSAPRKR</sequence>
<protein>
    <recommendedName>
        <fullName evidence="4">CCHC-type domain-containing protein</fullName>
    </recommendedName>
</protein>
<feature type="region of interest" description="Disordered" evidence="1">
    <location>
        <begin position="371"/>
        <end position="457"/>
    </location>
</feature>
<proteinExistence type="predicted"/>
<evidence type="ECO:0008006" key="4">
    <source>
        <dbReference type="Google" id="ProtNLM"/>
    </source>
</evidence>
<dbReference type="Proteomes" id="UP001162060">
    <property type="component" value="Unassembled WGS sequence"/>
</dbReference>
<reference evidence="2" key="1">
    <citation type="submission" date="2024-01" db="EMBL/GenBank/DDBJ databases">
        <authorList>
            <person name="Webb A."/>
        </authorList>
    </citation>
    <scope>NUCLEOTIDE SEQUENCE</scope>
    <source>
        <strain evidence="2">Pm1</strain>
    </source>
</reference>
<evidence type="ECO:0000313" key="3">
    <source>
        <dbReference type="Proteomes" id="UP001162060"/>
    </source>
</evidence>
<comment type="caution">
    <text evidence="2">The sequence shown here is derived from an EMBL/GenBank/DDBJ whole genome shotgun (WGS) entry which is preliminary data.</text>
</comment>
<organism evidence="2 3">
    <name type="scientific">Peronospora matthiolae</name>
    <dbReference type="NCBI Taxonomy" id="2874970"/>
    <lineage>
        <taxon>Eukaryota</taxon>
        <taxon>Sar</taxon>
        <taxon>Stramenopiles</taxon>
        <taxon>Oomycota</taxon>
        <taxon>Peronosporomycetes</taxon>
        <taxon>Peronosporales</taxon>
        <taxon>Peronosporaceae</taxon>
        <taxon>Peronospora</taxon>
    </lineage>
</organism>
<evidence type="ECO:0000313" key="2">
    <source>
        <dbReference type="EMBL" id="CAK7942161.1"/>
    </source>
</evidence>
<dbReference type="AlphaFoldDB" id="A0AAV1V6C4"/>
<feature type="compositionally biased region" description="Basic and acidic residues" evidence="1">
    <location>
        <begin position="447"/>
        <end position="457"/>
    </location>
</feature>
<gene>
    <name evidence="2" type="ORF">PM001_LOCUS27311</name>
</gene>
<accession>A0AAV1V6C4</accession>
<feature type="compositionally biased region" description="Polar residues" evidence="1">
    <location>
        <begin position="371"/>
        <end position="380"/>
    </location>
</feature>
<evidence type="ECO:0000256" key="1">
    <source>
        <dbReference type="SAM" id="MobiDB-lite"/>
    </source>
</evidence>
<name>A0AAV1V6C4_9STRA</name>
<feature type="region of interest" description="Disordered" evidence="1">
    <location>
        <begin position="489"/>
        <end position="510"/>
    </location>
</feature>
<dbReference type="EMBL" id="CAKLBY020000267">
    <property type="protein sequence ID" value="CAK7942161.1"/>
    <property type="molecule type" value="Genomic_DNA"/>
</dbReference>